<dbReference type="RefSeq" id="WP_252593893.1">
    <property type="nucleotide sequence ID" value="NZ_CP099489.1"/>
</dbReference>
<dbReference type="SUPFAM" id="SSF48452">
    <property type="entry name" value="TPR-like"/>
    <property type="match status" value="1"/>
</dbReference>
<protein>
    <recommendedName>
        <fullName evidence="3">Tetratricopeptide repeat protein</fullName>
    </recommendedName>
</protein>
<dbReference type="Gene3D" id="1.25.40.10">
    <property type="entry name" value="Tetratricopeptide repeat domain"/>
    <property type="match status" value="1"/>
</dbReference>
<accession>A0ABY4YUR3</accession>
<evidence type="ECO:0000313" key="2">
    <source>
        <dbReference type="Proteomes" id="UP001056455"/>
    </source>
</evidence>
<dbReference type="Proteomes" id="UP001056455">
    <property type="component" value="Chromosome"/>
</dbReference>
<name>A0ABY4YUR3_9MICO</name>
<organism evidence="1 2">
    <name type="scientific">Ornithinimicrobium faecis</name>
    <dbReference type="NCBI Taxonomy" id="2934158"/>
    <lineage>
        <taxon>Bacteria</taxon>
        <taxon>Bacillati</taxon>
        <taxon>Actinomycetota</taxon>
        <taxon>Actinomycetes</taxon>
        <taxon>Micrococcales</taxon>
        <taxon>Ornithinimicrobiaceae</taxon>
        <taxon>Ornithinimicrobium</taxon>
    </lineage>
</organism>
<proteinExistence type="predicted"/>
<dbReference type="InterPro" id="IPR011990">
    <property type="entry name" value="TPR-like_helical_dom_sf"/>
</dbReference>
<reference evidence="1" key="1">
    <citation type="submission" date="2022-06" db="EMBL/GenBank/DDBJ databases">
        <title>Ornithinimicrobium HY1793.</title>
        <authorList>
            <person name="Huang Y."/>
        </authorList>
    </citation>
    <scope>NUCLEOTIDE SEQUENCE</scope>
    <source>
        <strain evidence="1">HY1793</strain>
    </source>
</reference>
<sequence length="165" mass="17454">MTDAEPPADIEGGPGWIIKGTTLLPRITDLDAFRAGMTADPLADAVEALWSGDAVRARELLHTADPSVRVRALLADCARDLGETDQALQTYADLLAECTGTPWEPVLRQHHGKALLAAGRVEEALAEFEVAYEQRAAAGAPADLLASSAQARDRARQLVAAQSAS</sequence>
<keyword evidence="2" id="KW-1185">Reference proteome</keyword>
<evidence type="ECO:0008006" key="3">
    <source>
        <dbReference type="Google" id="ProtNLM"/>
    </source>
</evidence>
<evidence type="ECO:0000313" key="1">
    <source>
        <dbReference type="EMBL" id="USQ80518.1"/>
    </source>
</evidence>
<dbReference type="EMBL" id="CP099489">
    <property type="protein sequence ID" value="USQ80518.1"/>
    <property type="molecule type" value="Genomic_DNA"/>
</dbReference>
<gene>
    <name evidence="1" type="ORF">NF556_02295</name>
</gene>